<dbReference type="SUPFAM" id="SSF52096">
    <property type="entry name" value="ClpP/crotonase"/>
    <property type="match status" value="1"/>
</dbReference>
<evidence type="ECO:0000256" key="4">
    <source>
        <dbReference type="ARBA" id="ARBA00022801"/>
    </source>
</evidence>
<dbReference type="InterPro" id="IPR023562">
    <property type="entry name" value="ClpP/TepA"/>
</dbReference>
<keyword evidence="3 8" id="KW-0645">Protease</keyword>
<evidence type="ECO:0000313" key="8">
    <source>
        <dbReference type="EMBL" id="UPT91108.1"/>
    </source>
</evidence>
<dbReference type="RefSeq" id="WP_166097241.1">
    <property type="nucleotide sequence ID" value="NZ_CP096255.1"/>
</dbReference>
<feature type="compositionally biased region" description="Low complexity" evidence="7">
    <location>
        <begin position="238"/>
        <end position="250"/>
    </location>
</feature>
<dbReference type="NCBIfam" id="NF045542">
    <property type="entry name" value="Clp_rel_HeadMat"/>
    <property type="match status" value="1"/>
</dbReference>
<organism evidence="8 9">
    <name type="scientific">Bradyrhizobium barranii subsp. apii</name>
    <dbReference type="NCBI Taxonomy" id="2819348"/>
    <lineage>
        <taxon>Bacteria</taxon>
        <taxon>Pseudomonadati</taxon>
        <taxon>Pseudomonadota</taxon>
        <taxon>Alphaproteobacteria</taxon>
        <taxon>Hyphomicrobiales</taxon>
        <taxon>Nitrobacteraceae</taxon>
        <taxon>Bradyrhizobium</taxon>
        <taxon>Bradyrhizobium barranii</taxon>
    </lineage>
</organism>
<keyword evidence="4" id="KW-0378">Hydrolase</keyword>
<comment type="similarity">
    <text evidence="1 6">Belongs to the peptidase S14 family.</text>
</comment>
<dbReference type="Gene3D" id="3.90.226.10">
    <property type="entry name" value="2-enoyl-CoA Hydratase, Chain A, domain 1"/>
    <property type="match status" value="1"/>
</dbReference>
<dbReference type="PRINTS" id="PR00127">
    <property type="entry name" value="CLPPROTEASEP"/>
</dbReference>
<dbReference type="GO" id="GO:0006515">
    <property type="term" value="P:protein quality control for misfolded or incompletely synthesized proteins"/>
    <property type="evidence" value="ECO:0007669"/>
    <property type="project" value="TreeGrafter"/>
</dbReference>
<dbReference type="AlphaFoldDB" id="A0A8T5VIW8"/>
<dbReference type="CDD" id="cd07016">
    <property type="entry name" value="S14_ClpP_1"/>
    <property type="match status" value="1"/>
</dbReference>
<feature type="region of interest" description="Disordered" evidence="7">
    <location>
        <begin position="201"/>
        <end position="250"/>
    </location>
</feature>
<evidence type="ECO:0000256" key="1">
    <source>
        <dbReference type="ARBA" id="ARBA00007039"/>
    </source>
</evidence>
<dbReference type="GO" id="GO:0009368">
    <property type="term" value="C:endopeptidase Clp complex"/>
    <property type="evidence" value="ECO:0007669"/>
    <property type="project" value="TreeGrafter"/>
</dbReference>
<reference evidence="8 9" key="1">
    <citation type="journal article" date="2017" name="Syst. Appl. Microbiol.">
        <title>Soybeans inoculated with root zone soils of Canadian native legumes harbour diverse and novel Bradyrhizobium spp. that possess agricultural potential.</title>
        <authorList>
            <person name="Bromfield E.S.P."/>
            <person name="Cloutier S."/>
            <person name="Tambong J.T."/>
            <person name="Tran Thi T.V."/>
        </authorList>
    </citation>
    <scope>NUCLEOTIDE SEQUENCE [LARGE SCALE GENOMIC DNA]</scope>
    <source>
        <strain evidence="8 9">1S5</strain>
    </source>
</reference>
<evidence type="ECO:0000256" key="5">
    <source>
        <dbReference type="ARBA" id="ARBA00022825"/>
    </source>
</evidence>
<dbReference type="GO" id="GO:0004176">
    <property type="term" value="F:ATP-dependent peptidase activity"/>
    <property type="evidence" value="ECO:0007669"/>
    <property type="project" value="InterPro"/>
</dbReference>
<dbReference type="PANTHER" id="PTHR10381:SF70">
    <property type="entry name" value="ATP-DEPENDENT CLP PROTEASE PROTEOLYTIC SUBUNIT"/>
    <property type="match status" value="1"/>
</dbReference>
<dbReference type="InterPro" id="IPR001907">
    <property type="entry name" value="ClpP"/>
</dbReference>
<feature type="compositionally biased region" description="Pro residues" evidence="7">
    <location>
        <begin position="210"/>
        <end position="228"/>
    </location>
</feature>
<sequence length="342" mass="36731">MRQWFTMKAQDKTAEIVIYDEIGKSWWGEETVSAKQFLDDLTALGDVENVTLRINSPGGDVFDGVAIHNALKNHKATVTAQIDGIAASAASFIAMAADKIVMPSNSFMLIHGASGLSIGNADDMRAVADDLDRIDKSLTSTYVARTKSTTAKVKALMKEDRLMDAAEAKQWGFADEVTSEKKMAAKFSLRLLPKAAADRFRAETGTEPGEPSPADPEVPEVPPAPPAPPKEEPPAEAPPAETEPVPAASSAKVITLDAAKKQGIEEHRAYVASVTDLCTLASTPERVGGYVRANTPIEQVRKELLAVRAAETVMPHHPLVPPAAPATAWNTITDKINARFRK</sequence>
<evidence type="ECO:0000256" key="7">
    <source>
        <dbReference type="SAM" id="MobiDB-lite"/>
    </source>
</evidence>
<dbReference type="Proteomes" id="UP000551709">
    <property type="component" value="Chromosome"/>
</dbReference>
<protein>
    <recommendedName>
        <fullName evidence="6">ATP-dependent Clp protease proteolytic subunit</fullName>
    </recommendedName>
</protein>
<evidence type="ECO:0000313" key="9">
    <source>
        <dbReference type="Proteomes" id="UP000551709"/>
    </source>
</evidence>
<gene>
    <name evidence="8" type="ORF">HAP41_0000020580</name>
</gene>
<keyword evidence="2" id="KW-0963">Cytoplasm</keyword>
<proteinExistence type="inferred from homology"/>
<accession>A0A8T5VIW8</accession>
<keyword evidence="5" id="KW-0720">Serine protease</keyword>
<dbReference type="Pfam" id="PF00574">
    <property type="entry name" value="CLP_protease"/>
    <property type="match status" value="1"/>
</dbReference>
<dbReference type="GO" id="GO:0051117">
    <property type="term" value="F:ATPase binding"/>
    <property type="evidence" value="ECO:0007669"/>
    <property type="project" value="TreeGrafter"/>
</dbReference>
<evidence type="ECO:0000256" key="2">
    <source>
        <dbReference type="ARBA" id="ARBA00022490"/>
    </source>
</evidence>
<evidence type="ECO:0000256" key="3">
    <source>
        <dbReference type="ARBA" id="ARBA00022670"/>
    </source>
</evidence>
<dbReference type="GO" id="GO:0004252">
    <property type="term" value="F:serine-type endopeptidase activity"/>
    <property type="evidence" value="ECO:0007669"/>
    <property type="project" value="InterPro"/>
</dbReference>
<name>A0A8T5VIW8_9BRAD</name>
<dbReference type="PANTHER" id="PTHR10381">
    <property type="entry name" value="ATP-DEPENDENT CLP PROTEASE PROTEOLYTIC SUBUNIT"/>
    <property type="match status" value="1"/>
</dbReference>
<dbReference type="EMBL" id="CP096255">
    <property type="protein sequence ID" value="UPT91108.1"/>
    <property type="molecule type" value="Genomic_DNA"/>
</dbReference>
<dbReference type="InterPro" id="IPR029045">
    <property type="entry name" value="ClpP/crotonase-like_dom_sf"/>
</dbReference>
<evidence type="ECO:0000256" key="6">
    <source>
        <dbReference type="RuleBase" id="RU003567"/>
    </source>
</evidence>